<feature type="region of interest" description="Disordered" evidence="1">
    <location>
        <begin position="374"/>
        <end position="398"/>
    </location>
</feature>
<name>A0A7S4C218_CHRCT</name>
<dbReference type="CDD" id="cd06587">
    <property type="entry name" value="VOC"/>
    <property type="match status" value="1"/>
</dbReference>
<dbReference type="Gene3D" id="3.30.720.110">
    <property type="match status" value="1"/>
</dbReference>
<dbReference type="EMBL" id="HBIZ01059301">
    <property type="protein sequence ID" value="CAE0784422.1"/>
    <property type="molecule type" value="Transcribed_RNA"/>
</dbReference>
<evidence type="ECO:0008006" key="3">
    <source>
        <dbReference type="Google" id="ProtNLM"/>
    </source>
</evidence>
<sequence>MIIDPQPRLHTPAHFPCVTPYLTLPSFHAASLTKFIHKLFPEAELLLNEEQQRIVDLSTATGASYHTGKSLHRGILEIGTHRDESARLRLAHHKVTIFVDDVDATAQCAMRFGATLVTEPEFSPLLHSDVAELKSPDGELFIALAQYRATDADVRVRNNESIPLLPPSFPVCFPHLPCDDPVATAEHLATGLRSIGEHASVVHTDADAKNVATKGSSALVMISPDGVILFERPRIPDSTDSMSSCVPAAHIYCRELNDGPVKAAFGAFEYISPCMQQSYGEIGCSLAIGKQMSHIYLAQYNNVWDEAVHPLAATPYRQNAERIFELKQGLLPGPLTPCSSARDGDGLICISEIPATHGAAGGVQHEAQGAIGGKAQDEVGGGAEGQDRGDAKSGDGGKLAVTPIGRYRPKHVETLSAKIIVRDASGLIDWLCGAIGCMLVEKMERDSVGMPGKVLHSVLRTPPTFEGIISVASTAQDDEAPASANVHIYCEDPKAAIERALLYKSTRAAASAKTETTVEQPAEQKQWGEVMGTIRHAPTGVKVGFNRYNGRFTEFMSGSDYERACLADGAKAKVAFAPPAGFGPTTLMLYATKDGTDSLATWYEEVLFGSGSGFKTKAVRVLNEPGFVVLKLPDNEGVLMLSDSPSGQTEKLLPSETHEMLVYVPNLAGVFEAARQDGACQVAASPHDKPWGEKSGRIVDPMGNRLTVSKATFELTPKFMQSPFVRDHVLGMAGNAEDESSAAHIDKRAKRDVNDDVVIGA</sequence>
<organism evidence="2">
    <name type="scientific">Chrysotila carterae</name>
    <name type="common">Marine alga</name>
    <name type="synonym">Syracosphaera carterae</name>
    <dbReference type="NCBI Taxonomy" id="13221"/>
    <lineage>
        <taxon>Eukaryota</taxon>
        <taxon>Haptista</taxon>
        <taxon>Haptophyta</taxon>
        <taxon>Prymnesiophyceae</taxon>
        <taxon>Isochrysidales</taxon>
        <taxon>Isochrysidaceae</taxon>
        <taxon>Chrysotila</taxon>
    </lineage>
</organism>
<accession>A0A7S4C218</accession>
<dbReference type="InterPro" id="IPR029068">
    <property type="entry name" value="Glyas_Bleomycin-R_OHBP_Dase"/>
</dbReference>
<dbReference type="AlphaFoldDB" id="A0A7S4C218"/>
<evidence type="ECO:0000256" key="1">
    <source>
        <dbReference type="SAM" id="MobiDB-lite"/>
    </source>
</evidence>
<feature type="compositionally biased region" description="Basic and acidic residues" evidence="1">
    <location>
        <begin position="385"/>
        <end position="395"/>
    </location>
</feature>
<proteinExistence type="predicted"/>
<protein>
    <recommendedName>
        <fullName evidence="3">VOC domain-containing protein</fullName>
    </recommendedName>
</protein>
<reference evidence="2" key="1">
    <citation type="submission" date="2021-01" db="EMBL/GenBank/DDBJ databases">
        <authorList>
            <person name="Corre E."/>
            <person name="Pelletier E."/>
            <person name="Niang G."/>
            <person name="Scheremetjew M."/>
            <person name="Finn R."/>
            <person name="Kale V."/>
            <person name="Holt S."/>
            <person name="Cochrane G."/>
            <person name="Meng A."/>
            <person name="Brown T."/>
            <person name="Cohen L."/>
        </authorList>
    </citation>
    <scope>NUCLEOTIDE SEQUENCE</scope>
    <source>
        <strain evidence="2">CCMP645</strain>
    </source>
</reference>
<dbReference type="SUPFAM" id="SSF54593">
    <property type="entry name" value="Glyoxalase/Bleomycin resistance protein/Dihydroxybiphenyl dioxygenase"/>
    <property type="match status" value="1"/>
</dbReference>
<evidence type="ECO:0000313" key="2">
    <source>
        <dbReference type="EMBL" id="CAE0784422.1"/>
    </source>
</evidence>
<gene>
    <name evidence="2" type="ORF">PCAR00345_LOCUS37127</name>
</gene>